<dbReference type="EMBL" id="QEAN01000042">
    <property type="protein sequence ID" value="TPX52197.1"/>
    <property type="molecule type" value="Genomic_DNA"/>
</dbReference>
<evidence type="ECO:0008006" key="3">
    <source>
        <dbReference type="Google" id="ProtNLM"/>
    </source>
</evidence>
<keyword evidence="2" id="KW-1185">Reference proteome</keyword>
<dbReference type="VEuPathDB" id="FungiDB:SeMB42_g01601"/>
<organism evidence="1 2">
    <name type="scientific">Synchytrium endobioticum</name>
    <dbReference type="NCBI Taxonomy" id="286115"/>
    <lineage>
        <taxon>Eukaryota</taxon>
        <taxon>Fungi</taxon>
        <taxon>Fungi incertae sedis</taxon>
        <taxon>Chytridiomycota</taxon>
        <taxon>Chytridiomycota incertae sedis</taxon>
        <taxon>Chytridiomycetes</taxon>
        <taxon>Synchytriales</taxon>
        <taxon>Synchytriaceae</taxon>
        <taxon>Synchytrium</taxon>
    </lineage>
</organism>
<proteinExistence type="predicted"/>
<dbReference type="PANTHER" id="PTHR47842">
    <property type="entry name" value="EXPRESSED PROTEIN"/>
    <property type="match status" value="1"/>
</dbReference>
<accession>A0A507DLX6</accession>
<dbReference type="Proteomes" id="UP000317494">
    <property type="component" value="Unassembled WGS sequence"/>
</dbReference>
<dbReference type="PANTHER" id="PTHR47842:SF1">
    <property type="entry name" value="DUF676 DOMAIN-CONTAINING PROTEIN"/>
    <property type="match status" value="1"/>
</dbReference>
<protein>
    <recommendedName>
        <fullName evidence="3">DUF676 domain-containing protein</fullName>
    </recommendedName>
</protein>
<dbReference type="STRING" id="286115.A0A507DLX6"/>
<dbReference type="AlphaFoldDB" id="A0A507DLX6"/>
<evidence type="ECO:0000313" key="1">
    <source>
        <dbReference type="EMBL" id="TPX52197.1"/>
    </source>
</evidence>
<name>A0A507DLX6_9FUNG</name>
<evidence type="ECO:0000313" key="2">
    <source>
        <dbReference type="Proteomes" id="UP000317494"/>
    </source>
</evidence>
<sequence length="1060" mass="117222">MGSEESFEAFPLDLLRALKDNHGLTGFEARVYPKFDTHGDSQRAVSKLINWLLLHATTAEYHGVLLVAHSMGGLLACDAYRQLYRVTHARPRQLTTREWVFDTAKNVGSFAVGKGLQLASVVKMPARPIEHVSVPKILDKINNDLDENEQWGEHGGEIRSVDTSTTTPLIVPPPGAISPMNTISPMNGHDVSIKPAHTDMEFDADILNGEKSALLAPLPHSNDGNESKRASKIDLIGEANPRELIDIIGIICFDSPFFGLQTAVYTTAVTQRIVSYAQHVVPAILEEIPRAVPNGIASVVPQKIAGFSLPWRYTESDSGKDDVVEVARDEFARGKVISLPEEGAGMMMREDPVWQEALSRSVTESMRHMSSSADDANTVVAPPLPATIPSVVVDEVTEIDIVNESRDDSGSGRLSIDTSLAVAPGSPSIGVENGYIGAARIQRLKNMTNTVRNALIASGKSVWIGTRDKVASTDWRPITTTALGVGAIAGASVIAPGMVGASVGTSLVRHIALVVALKQVDEARKHFEFLYPLFGASIDLELRVDDVISEMENGKLKGFRNFFVELPVPVGPSLTANNPAPSRVEAVVQKHLHKEPLSDTASISSKSCRYAPQSRRTFIALPPPKYAYLFRSVDTDCKDEIHAHMNMFDRDLNAGSYWGLVNSTADEVAKAFRNRKVELLKERIVQVMGDVGKEGCEEIETWRNVLIAQNRGPPSILVFHRLNALLPKPYQWKMVPHTWYGDSFCHFSEEALYDLLYDIPSFKKLVHGLAGMSQDKNKIESRKAFMKIKENGLLLHHLFKIDRRFLRKSHFVSETSNTRFVRTPSFSTNGVVLNLLYIDLTSAQPPKNLKAQDAINLPNIQTQMHIRNTHPNAHIIGIDLGVECMFAAVAYNPDDPAHLQTLAVSKKQDRVKMHIRNTHPNAHIIGIDFGVECMFAAVAYNPDAPAHLQTLAVRTKSMTEPERLFRSWLQLTKPERLVGIERQCTKSADDGWPAFMKAFVIAYDELHCHYGGKSYMKRSWDAAKAKQGEMDRALEGLVRMVGEIMGNKLPDKKRLLLLSG</sequence>
<reference evidence="1 2" key="1">
    <citation type="journal article" date="2019" name="Sci. Rep.">
        <title>Comparative genomics of chytrid fungi reveal insights into the obligate biotrophic and pathogenic lifestyle of Synchytrium endobioticum.</title>
        <authorList>
            <person name="van de Vossenberg B.T.L.H."/>
            <person name="Warris S."/>
            <person name="Nguyen H.D.T."/>
            <person name="van Gent-Pelzer M.P.E."/>
            <person name="Joly D.L."/>
            <person name="van de Geest H.C."/>
            <person name="Bonants P.J.M."/>
            <person name="Smith D.S."/>
            <person name="Levesque C.A."/>
            <person name="van der Lee T.A.J."/>
        </authorList>
    </citation>
    <scope>NUCLEOTIDE SEQUENCE [LARGE SCALE GENOMIC DNA]</scope>
    <source>
        <strain evidence="1 2">MB42</strain>
    </source>
</reference>
<comment type="caution">
    <text evidence="1">The sequence shown here is derived from an EMBL/GenBank/DDBJ whole genome shotgun (WGS) entry which is preliminary data.</text>
</comment>
<gene>
    <name evidence="1" type="ORF">SeMB42_g01601</name>
</gene>